<dbReference type="InterPro" id="IPR002559">
    <property type="entry name" value="Transposase_11"/>
</dbReference>
<evidence type="ECO:0000256" key="1">
    <source>
        <dbReference type="SAM" id="MobiDB-lite"/>
    </source>
</evidence>
<dbReference type="Proteomes" id="UP000192582">
    <property type="component" value="Unassembled WGS sequence"/>
</dbReference>
<dbReference type="GO" id="GO:0003677">
    <property type="term" value="F:DNA binding"/>
    <property type="evidence" value="ECO:0007669"/>
    <property type="project" value="InterPro"/>
</dbReference>
<evidence type="ECO:0000313" key="3">
    <source>
        <dbReference type="EMBL" id="SMB84120.1"/>
    </source>
</evidence>
<dbReference type="GO" id="GO:0004803">
    <property type="term" value="F:transposase activity"/>
    <property type="evidence" value="ECO:0007669"/>
    <property type="project" value="InterPro"/>
</dbReference>
<dbReference type="EMBL" id="FWWU01000007">
    <property type="protein sequence ID" value="SMB84120.1"/>
    <property type="molecule type" value="Genomic_DNA"/>
</dbReference>
<reference evidence="3 4" key="1">
    <citation type="submission" date="2017-04" db="EMBL/GenBank/DDBJ databases">
        <authorList>
            <person name="Afonso C.L."/>
            <person name="Miller P.J."/>
            <person name="Scott M.A."/>
            <person name="Spackman E."/>
            <person name="Goraichik I."/>
            <person name="Dimitrov K.M."/>
            <person name="Suarez D.L."/>
            <person name="Swayne D.E."/>
        </authorList>
    </citation>
    <scope>NUCLEOTIDE SEQUENCE [LARGE SCALE GENOMIC DNA]</scope>
    <source>
        <strain evidence="3 4">KR-140</strain>
    </source>
</reference>
<keyword evidence="4" id="KW-1185">Reference proteome</keyword>
<sequence>MCRYRHHHSLGRRAVIRQLHRWAKRHFSDLKRFKHQKLTDALLVALLLARFVFKQPYRSIWWNMLREDRVGLPSYSQAYMRSVRLLERLEALVSPAKRCAEVIIDSMPLPVCRPKRGKRCKFPGAKWGFGTQGDVYGYKLHAWVTPAGEIVQSLLKPANLHDTTVSYELNRRWPEFGGPKIIGDKGYCCLGDLFPPKKNTRYDNGWRQDRHPKLRKRIETVFSQLVEAQIRSVQTKTLPSLRLRVVLASPITSLSPKRRSTPTFSSNLRRAKVNS</sequence>
<gene>
    <name evidence="3" type="ORF">SAMN00790413_05001</name>
</gene>
<accession>A0A1W1USV5</accession>
<name>A0A1W1USV5_9DEIO</name>
<evidence type="ECO:0000259" key="2">
    <source>
        <dbReference type="Pfam" id="PF01609"/>
    </source>
</evidence>
<feature type="domain" description="Transposase IS4-like" evidence="2">
    <location>
        <begin position="102"/>
        <end position="244"/>
    </location>
</feature>
<dbReference type="GO" id="GO:0006313">
    <property type="term" value="P:DNA transposition"/>
    <property type="evidence" value="ECO:0007669"/>
    <property type="project" value="InterPro"/>
</dbReference>
<proteinExistence type="predicted"/>
<protein>
    <submittedName>
        <fullName evidence="3">Transposase DDE domain-containing protein</fullName>
    </submittedName>
</protein>
<evidence type="ECO:0000313" key="4">
    <source>
        <dbReference type="Proteomes" id="UP000192582"/>
    </source>
</evidence>
<dbReference type="Pfam" id="PF01609">
    <property type="entry name" value="DDE_Tnp_1"/>
    <property type="match status" value="1"/>
</dbReference>
<organism evidence="3 4">
    <name type="scientific">Deinococcus hopiensis KR-140</name>
    <dbReference type="NCBI Taxonomy" id="695939"/>
    <lineage>
        <taxon>Bacteria</taxon>
        <taxon>Thermotogati</taxon>
        <taxon>Deinococcota</taxon>
        <taxon>Deinococci</taxon>
        <taxon>Deinococcales</taxon>
        <taxon>Deinococcaceae</taxon>
        <taxon>Deinococcus</taxon>
    </lineage>
</organism>
<feature type="compositionally biased region" description="Polar residues" evidence="1">
    <location>
        <begin position="255"/>
        <end position="268"/>
    </location>
</feature>
<dbReference type="AlphaFoldDB" id="A0A1W1USV5"/>
<dbReference type="RefSeq" id="WP_245808221.1">
    <property type="nucleotide sequence ID" value="NZ_FWWU01000007.1"/>
</dbReference>
<feature type="region of interest" description="Disordered" evidence="1">
    <location>
        <begin position="255"/>
        <end position="275"/>
    </location>
</feature>